<dbReference type="EMBL" id="QOVW01000089">
    <property type="protein sequence ID" value="RDB35338.1"/>
    <property type="molecule type" value="Genomic_DNA"/>
</dbReference>
<reference evidence="1" key="1">
    <citation type="submission" date="2018-04" db="EMBL/GenBank/DDBJ databases">
        <title>Draft genome sequence of the Candidatus Spirobacillus cienkowskii, a pathogen of freshwater Daphnia species, reconstructed from hemolymph metagenomic reads.</title>
        <authorList>
            <person name="Bresciani L."/>
            <person name="Lemos L.N."/>
            <person name="Wale N."/>
            <person name="Lin J.Y."/>
            <person name="Fernandes G.R."/>
            <person name="Duffy M.A."/>
            <person name="Rodrigues J.M."/>
        </authorList>
    </citation>
    <scope>NUCLEOTIDE SEQUENCE [LARGE SCALE GENOMIC DNA]</scope>
    <source>
        <strain evidence="1">Binning01</strain>
    </source>
</reference>
<keyword evidence="2" id="KW-1185">Reference proteome</keyword>
<comment type="caution">
    <text evidence="1">The sequence shown here is derived from an EMBL/GenBank/DDBJ whole genome shotgun (WGS) entry which is preliminary data.</text>
</comment>
<evidence type="ECO:0000313" key="1">
    <source>
        <dbReference type="EMBL" id="RDB35338.1"/>
    </source>
</evidence>
<gene>
    <name evidence="1" type="ORF">DCC88_10605</name>
</gene>
<sequence length="304" mass="36167">MEYSIYKKSNYDSQRNIFKFNYRSKNINDRRIEEDLFAFNILNDPKYIENIINVSRRVAKILLSSSWLISCKFYEIINYRIEYYNGSYPVFDKKFSSHYELVNFFNIENNHIRIMTVFWLLFSDFRTVILRELGVDNYLLQQFELLNKIYNDKIVNTKEFIIDDSLMKKSISNYDQFHFGSVNFIKVDDGFKNNFLPFARSRDYIKMKTSRFISRAADGKKIFNVNYSRYIRKNIPLVSGLSGMINLSCKSLVFMNSDFRSPQTIQMLESLCALIVATNMHSYYEVYDSLNLYLAKWKPKCGGL</sequence>
<protein>
    <submittedName>
        <fullName evidence="1">Uncharacterized protein</fullName>
    </submittedName>
</protein>
<organism evidence="1 2">
    <name type="scientific">Spirobacillus cienkowskii</name>
    <dbReference type="NCBI Taxonomy" id="495820"/>
    <lineage>
        <taxon>Bacteria</taxon>
        <taxon>Pseudomonadati</taxon>
        <taxon>Bdellovibrionota</taxon>
        <taxon>Oligoflexia</taxon>
        <taxon>Silvanigrellales</taxon>
        <taxon>Spirobacillus</taxon>
    </lineage>
</organism>
<accession>A0A369KNB1</accession>
<dbReference type="Proteomes" id="UP000253934">
    <property type="component" value="Unassembled WGS sequence"/>
</dbReference>
<evidence type="ECO:0000313" key="2">
    <source>
        <dbReference type="Proteomes" id="UP000253934"/>
    </source>
</evidence>
<dbReference type="AlphaFoldDB" id="A0A369KNB1"/>
<name>A0A369KNB1_9BACT</name>
<proteinExistence type="predicted"/>